<proteinExistence type="predicted"/>
<evidence type="ECO:0000313" key="2">
    <source>
        <dbReference type="EMBL" id="OAG27973.1"/>
    </source>
</evidence>
<evidence type="ECO:0000256" key="1">
    <source>
        <dbReference type="SAM" id="MobiDB-lite"/>
    </source>
</evidence>
<dbReference type="OrthoDB" id="9801879at2"/>
<dbReference type="STRING" id="1795632.TH606_04350"/>
<name>A0A177E7P3_9BACT</name>
<accession>A0A177E7P3</accession>
<gene>
    <name evidence="2" type="ORF">TH606_04350</name>
</gene>
<organism evidence="2 3">
    <name type="scientific">Thermodesulfatator autotrophicus</name>
    <dbReference type="NCBI Taxonomy" id="1795632"/>
    <lineage>
        <taxon>Bacteria</taxon>
        <taxon>Pseudomonadati</taxon>
        <taxon>Thermodesulfobacteriota</taxon>
        <taxon>Thermodesulfobacteria</taxon>
        <taxon>Thermodesulfobacteriales</taxon>
        <taxon>Thermodesulfatatoraceae</taxon>
        <taxon>Thermodesulfatator</taxon>
    </lineage>
</organism>
<dbReference type="Proteomes" id="UP000076964">
    <property type="component" value="Unassembled WGS sequence"/>
</dbReference>
<evidence type="ECO:0000313" key="3">
    <source>
        <dbReference type="Proteomes" id="UP000076964"/>
    </source>
</evidence>
<feature type="region of interest" description="Disordered" evidence="1">
    <location>
        <begin position="1"/>
        <end position="22"/>
    </location>
</feature>
<dbReference type="RefSeq" id="WP_068541615.1">
    <property type="nucleotide sequence ID" value="NZ_LSFI01000016.1"/>
</dbReference>
<protein>
    <recommendedName>
        <fullName evidence="4">LSM domain-containing protein</fullName>
    </recommendedName>
</protein>
<evidence type="ECO:0008006" key="4">
    <source>
        <dbReference type="Google" id="ProtNLM"/>
    </source>
</evidence>
<sequence length="102" mass="11704">MKPKKIILKKPAEKKKSDNQSQKNYFESLKGQKVVVQTRAGTRYEGLFESYKDGFFWLKEAVIIGNKFKVETDLVAVDRGQTAHLHLFPKSIEKLSEGTETE</sequence>
<keyword evidence="3" id="KW-1185">Reference proteome</keyword>
<reference evidence="2 3" key="1">
    <citation type="submission" date="2016-02" db="EMBL/GenBank/DDBJ databases">
        <title>Draft genome sequence of Thermodesulfatator sp. S606.</title>
        <authorList>
            <person name="Lai Q."/>
            <person name="Cao J."/>
            <person name="Dupont S."/>
            <person name="Shao Z."/>
            <person name="Jebbar M."/>
            <person name="Alain K."/>
        </authorList>
    </citation>
    <scope>NUCLEOTIDE SEQUENCE [LARGE SCALE GENOMIC DNA]</scope>
    <source>
        <strain evidence="2 3">S606</strain>
    </source>
</reference>
<dbReference type="AlphaFoldDB" id="A0A177E7P3"/>
<dbReference type="EMBL" id="LSFI01000016">
    <property type="protein sequence ID" value="OAG27973.1"/>
    <property type="molecule type" value="Genomic_DNA"/>
</dbReference>
<comment type="caution">
    <text evidence="2">The sequence shown here is derived from an EMBL/GenBank/DDBJ whole genome shotgun (WGS) entry which is preliminary data.</text>
</comment>